<dbReference type="RefSeq" id="WP_171227437.1">
    <property type="nucleotide sequence ID" value="NZ_CP053085.1"/>
</dbReference>
<sequence length="123" mass="13518">MRVLLDTHVLIWWDSGARLSAAAMKAIRSADDVFVSSASAWELAIKSSLGKISGTRTVAAAAAASAFTELPVLFRHAEAAARLPWHHRDPFDRMLIAQAQVEGLVVISRDQFFTPYDLKLIRA</sequence>
<gene>
    <name evidence="2" type="ORF">HKW67_21950</name>
</gene>
<proteinExistence type="predicted"/>
<dbReference type="InterPro" id="IPR041705">
    <property type="entry name" value="PIN_Sll0205"/>
</dbReference>
<dbReference type="InterPro" id="IPR029060">
    <property type="entry name" value="PIN-like_dom_sf"/>
</dbReference>
<dbReference type="Pfam" id="PF01850">
    <property type="entry name" value="PIN"/>
    <property type="match status" value="1"/>
</dbReference>
<accession>A0A6M4ITK1</accession>
<dbReference type="KEGG" id="ggr:HKW67_21950"/>
<dbReference type="PANTHER" id="PTHR36173">
    <property type="entry name" value="RIBONUCLEASE VAPC16-RELATED"/>
    <property type="match status" value="1"/>
</dbReference>
<dbReference type="AlphaFoldDB" id="A0A6M4ITK1"/>
<feature type="domain" description="PIN" evidence="1">
    <location>
        <begin position="3"/>
        <end position="111"/>
    </location>
</feature>
<dbReference type="Proteomes" id="UP000500938">
    <property type="component" value="Chromosome"/>
</dbReference>
<protein>
    <submittedName>
        <fullName evidence="2">Type II toxin-antitoxin system VapC family toxin</fullName>
    </submittedName>
</protein>
<dbReference type="InterPro" id="IPR052919">
    <property type="entry name" value="TA_system_RNase"/>
</dbReference>
<dbReference type="CDD" id="cd09872">
    <property type="entry name" value="PIN_Sll0205-like"/>
    <property type="match status" value="1"/>
</dbReference>
<keyword evidence="3" id="KW-1185">Reference proteome</keyword>
<dbReference type="Gene3D" id="3.40.50.1010">
    <property type="entry name" value="5'-nuclease"/>
    <property type="match status" value="1"/>
</dbReference>
<dbReference type="PANTHER" id="PTHR36173:SF2">
    <property type="entry name" value="RIBONUCLEASE VAPC16"/>
    <property type="match status" value="1"/>
</dbReference>
<organism evidence="2 3">
    <name type="scientific">Gemmatimonas groenlandica</name>
    <dbReference type="NCBI Taxonomy" id="2732249"/>
    <lineage>
        <taxon>Bacteria</taxon>
        <taxon>Pseudomonadati</taxon>
        <taxon>Gemmatimonadota</taxon>
        <taxon>Gemmatimonadia</taxon>
        <taxon>Gemmatimonadales</taxon>
        <taxon>Gemmatimonadaceae</taxon>
        <taxon>Gemmatimonas</taxon>
    </lineage>
</organism>
<name>A0A6M4ITK1_9BACT</name>
<dbReference type="EMBL" id="CP053085">
    <property type="protein sequence ID" value="QJR38000.1"/>
    <property type="molecule type" value="Genomic_DNA"/>
</dbReference>
<reference evidence="2 3" key="1">
    <citation type="submission" date="2020-05" db="EMBL/GenBank/DDBJ databases">
        <title>Complete genome sequence of Gemmatimonas greenlandica TET16.</title>
        <authorList>
            <person name="Zeng Y."/>
        </authorList>
    </citation>
    <scope>NUCLEOTIDE SEQUENCE [LARGE SCALE GENOMIC DNA]</scope>
    <source>
        <strain evidence="2 3">TET16</strain>
    </source>
</reference>
<evidence type="ECO:0000259" key="1">
    <source>
        <dbReference type="Pfam" id="PF01850"/>
    </source>
</evidence>
<dbReference type="InterPro" id="IPR002716">
    <property type="entry name" value="PIN_dom"/>
</dbReference>
<dbReference type="SUPFAM" id="SSF88723">
    <property type="entry name" value="PIN domain-like"/>
    <property type="match status" value="1"/>
</dbReference>
<evidence type="ECO:0000313" key="3">
    <source>
        <dbReference type="Proteomes" id="UP000500938"/>
    </source>
</evidence>
<evidence type="ECO:0000313" key="2">
    <source>
        <dbReference type="EMBL" id="QJR38000.1"/>
    </source>
</evidence>